<dbReference type="SMART" id="SM00020">
    <property type="entry name" value="Tryp_SPc"/>
    <property type="match status" value="1"/>
</dbReference>
<dbReference type="InterPro" id="IPR043504">
    <property type="entry name" value="Peptidase_S1_PA_chymotrypsin"/>
</dbReference>
<dbReference type="PROSITE" id="PS50240">
    <property type="entry name" value="TRYPSIN_DOM"/>
    <property type="match status" value="1"/>
</dbReference>
<reference evidence="3" key="1">
    <citation type="submission" date="2016-11" db="UniProtKB">
        <authorList>
            <consortium name="WormBaseParasite"/>
        </authorList>
    </citation>
    <scope>IDENTIFICATION</scope>
</reference>
<dbReference type="AlphaFoldDB" id="A0A1I7TU44"/>
<dbReference type="Proteomes" id="UP000095282">
    <property type="component" value="Unplaced"/>
</dbReference>
<dbReference type="Pfam" id="PF03761">
    <property type="entry name" value="DUF316"/>
    <property type="match status" value="1"/>
</dbReference>
<dbReference type="PRINTS" id="PR00722">
    <property type="entry name" value="CHYMOTRYPSIN"/>
</dbReference>
<evidence type="ECO:0000259" key="1">
    <source>
        <dbReference type="PROSITE" id="PS50240"/>
    </source>
</evidence>
<dbReference type="GO" id="GO:0006508">
    <property type="term" value="P:proteolysis"/>
    <property type="evidence" value="ECO:0007669"/>
    <property type="project" value="InterPro"/>
</dbReference>
<name>A0A1I7TU44_9PELO</name>
<proteinExistence type="predicted"/>
<feature type="domain" description="Peptidase S1" evidence="1">
    <location>
        <begin position="1"/>
        <end position="295"/>
    </location>
</feature>
<dbReference type="InterPro" id="IPR001254">
    <property type="entry name" value="Trypsin_dom"/>
</dbReference>
<accession>A0A1I7TU44</accession>
<dbReference type="InterPro" id="IPR001314">
    <property type="entry name" value="Peptidase_S1A"/>
</dbReference>
<sequence>MGTEVKPSKAPWAVQYFHLGKHYVMYLFHHIFENSIIQAACSGTIISSRHILTATHCVQGAMKNIPAEHLIGTDIWQMGGRKPMDRSIVRYRTYCKNGHYIVTDPDILEPMEIQSNYSRISISPERITLFYACSGRIPDKTRDKNPYPSSYTDDFAIIHLKEDLKLSDTVQIACVAEDISANAVGTMLDYYGYGSNPPKNVHSVNVTWDTYKLRHETIQVHIGNVLEDYYFSAKDPKNKMIACPGDSGGGSVATINGRITVVGVLCRGSCHDPDTRENAKIEEYAAVGWYSDVICEDTGICKISSRFNLFLLFVWITLGIYFK</sequence>
<protein>
    <submittedName>
        <fullName evidence="3">Peptidase S1 domain-containing protein</fullName>
    </submittedName>
</protein>
<keyword evidence="2" id="KW-1185">Reference proteome</keyword>
<dbReference type="PROSITE" id="PS00134">
    <property type="entry name" value="TRYPSIN_HIS"/>
    <property type="match status" value="1"/>
</dbReference>
<dbReference type="GO" id="GO:0004252">
    <property type="term" value="F:serine-type endopeptidase activity"/>
    <property type="evidence" value="ECO:0007669"/>
    <property type="project" value="InterPro"/>
</dbReference>
<dbReference type="InterPro" id="IPR009003">
    <property type="entry name" value="Peptidase_S1_PA"/>
</dbReference>
<evidence type="ECO:0000313" key="2">
    <source>
        <dbReference type="Proteomes" id="UP000095282"/>
    </source>
</evidence>
<organism evidence="2 3">
    <name type="scientific">Caenorhabditis tropicalis</name>
    <dbReference type="NCBI Taxonomy" id="1561998"/>
    <lineage>
        <taxon>Eukaryota</taxon>
        <taxon>Metazoa</taxon>
        <taxon>Ecdysozoa</taxon>
        <taxon>Nematoda</taxon>
        <taxon>Chromadorea</taxon>
        <taxon>Rhabditida</taxon>
        <taxon>Rhabditina</taxon>
        <taxon>Rhabditomorpha</taxon>
        <taxon>Rhabditoidea</taxon>
        <taxon>Rhabditidae</taxon>
        <taxon>Peloderinae</taxon>
        <taxon>Caenorhabditis</taxon>
    </lineage>
</organism>
<dbReference type="InterPro" id="IPR018114">
    <property type="entry name" value="TRYPSIN_HIS"/>
</dbReference>
<dbReference type="PANTHER" id="PTHR22596:SF7">
    <property type="entry name" value="PEPTIDASE S1 DOMAIN-CONTAINING PROTEIN"/>
    <property type="match status" value="1"/>
</dbReference>
<dbReference type="Gene3D" id="2.40.10.10">
    <property type="entry name" value="Trypsin-like serine proteases"/>
    <property type="match status" value="1"/>
</dbReference>
<dbReference type="WBParaSite" id="Csp11.Scaffold629.g11802.t2">
    <property type="protein sequence ID" value="Csp11.Scaffold629.g11802.t2"/>
    <property type="gene ID" value="Csp11.Scaffold629.g11802"/>
</dbReference>
<dbReference type="SUPFAM" id="SSF50494">
    <property type="entry name" value="Trypsin-like serine proteases"/>
    <property type="match status" value="1"/>
</dbReference>
<dbReference type="InterPro" id="IPR005514">
    <property type="entry name" value="DUF316"/>
</dbReference>
<dbReference type="PANTHER" id="PTHR22596">
    <property type="entry name" value="TRYPSIN-LIKE PROTEASE PROTEIN 6"/>
    <property type="match status" value="1"/>
</dbReference>
<dbReference type="STRING" id="1561998.A0A1I7TU44"/>
<evidence type="ECO:0000313" key="3">
    <source>
        <dbReference type="WBParaSite" id="Csp11.Scaffold629.g11802.t2"/>
    </source>
</evidence>